<dbReference type="GO" id="GO:0003676">
    <property type="term" value="F:nucleic acid binding"/>
    <property type="evidence" value="ECO:0007669"/>
    <property type="project" value="InterPro"/>
</dbReference>
<dbReference type="Proteomes" id="UP000198398">
    <property type="component" value="Chromosome"/>
</dbReference>
<keyword evidence="4" id="KW-0540">Nuclease</keyword>
<dbReference type="Pfam" id="PF01844">
    <property type="entry name" value="HNH"/>
    <property type="match status" value="1"/>
</dbReference>
<organism evidence="4 5">
    <name type="scientific">Brachybacterium avium</name>
    <dbReference type="NCBI Taxonomy" id="2017485"/>
    <lineage>
        <taxon>Bacteria</taxon>
        <taxon>Bacillati</taxon>
        <taxon>Actinomycetota</taxon>
        <taxon>Actinomycetes</taxon>
        <taxon>Micrococcales</taxon>
        <taxon>Dermabacteraceae</taxon>
        <taxon>Brachybacterium</taxon>
    </lineage>
</organism>
<evidence type="ECO:0000259" key="3">
    <source>
        <dbReference type="SMART" id="SM00507"/>
    </source>
</evidence>
<dbReference type="SMART" id="SM00507">
    <property type="entry name" value="HNHc"/>
    <property type="match status" value="1"/>
</dbReference>
<keyword evidence="4" id="KW-0255">Endonuclease</keyword>
<keyword evidence="4" id="KW-0378">Hydrolase</keyword>
<dbReference type="InterPro" id="IPR003870">
    <property type="entry name" value="DUF222"/>
</dbReference>
<reference evidence="5" key="1">
    <citation type="submission" date="2017-07" db="EMBL/GenBank/DDBJ databases">
        <title>Brachybacterium sp. VR2415.</title>
        <authorList>
            <person name="Tak E.J."/>
            <person name="Bae J.-W."/>
        </authorList>
    </citation>
    <scope>NUCLEOTIDE SEQUENCE [LARGE SCALE GENOMIC DNA]</scope>
    <source>
        <strain evidence="5">VR2415</strain>
    </source>
</reference>
<dbReference type="GO" id="GO:0008270">
    <property type="term" value="F:zinc ion binding"/>
    <property type="evidence" value="ECO:0007669"/>
    <property type="project" value="InterPro"/>
</dbReference>
<dbReference type="OrthoDB" id="5241234at2"/>
<evidence type="ECO:0000256" key="1">
    <source>
        <dbReference type="ARBA" id="ARBA00023450"/>
    </source>
</evidence>
<evidence type="ECO:0000313" key="4">
    <source>
        <dbReference type="EMBL" id="ASK66835.1"/>
    </source>
</evidence>
<dbReference type="AlphaFoldDB" id="A0A220UFH2"/>
<evidence type="ECO:0000256" key="2">
    <source>
        <dbReference type="SAM" id="MobiDB-lite"/>
    </source>
</evidence>
<dbReference type="RefSeq" id="WP_089066071.1">
    <property type="nucleotide sequence ID" value="NZ_CP022316.1"/>
</dbReference>
<dbReference type="InterPro" id="IPR003615">
    <property type="entry name" value="HNH_nuc"/>
</dbReference>
<proteinExistence type="inferred from homology"/>
<evidence type="ECO:0000313" key="5">
    <source>
        <dbReference type="Proteomes" id="UP000198398"/>
    </source>
</evidence>
<feature type="region of interest" description="Disordered" evidence="2">
    <location>
        <begin position="1"/>
        <end position="38"/>
    </location>
</feature>
<sequence length="582" mass="62779">MARESYEGEEAPGAGHDAPGIVPLRATSGSGPEGSIAASVGPGVRSALSIDAGVGELRIGDVDVAAARTVLARLGADGAPSLDRLSATEAIAVLSGLQELSGAVAAVQARALIRLEEAVTEDCRRREETPKQALKIARSEVSTALKQSRSCAGQSMATCRRLVRSMPGMLTALARGQIVPGSAHRVGRTMAPASPEQRAQVDQILTAHLPYLEDCGPEEWGGEAEKVLHGLDPDGAAERHRTAKRDRSVTVRRGEHGMCTVTARLAGLDGARLRKGLSIAAEKARAHGDRRGHQQIMADLFADALIGRGEGIDPSTLEIGVIITDRSLLAPDHADAATIEGYGAVPFEHIREEMREAMTPVEEDPELVMTLRRLYTDPEDGQLVAVESTARSFPPALARFLRFAHQTCRAPHCDASIRQNDHIVPWSQGGPTSLDNGNGLCAADNQKEESGQRARVVRDENGKRRTVEWTTRYGQTSHRRGINVDPVGTGARLLRRADGTARSSPRPGSRPPDGEPDGSLRRALALLDPRPVVRDHRREPPLKEPRHRESHRLASRRRDHVFFPHVTLIADRPWRGLEPGAA</sequence>
<accession>A0A220UFH2</accession>
<keyword evidence="5" id="KW-1185">Reference proteome</keyword>
<feature type="region of interest" description="Disordered" evidence="2">
    <location>
        <begin position="444"/>
        <end position="463"/>
    </location>
</feature>
<protein>
    <submittedName>
        <fullName evidence="4">HNH endonuclease</fullName>
    </submittedName>
</protein>
<feature type="domain" description="HNH nuclease" evidence="3">
    <location>
        <begin position="396"/>
        <end position="446"/>
    </location>
</feature>
<dbReference type="CDD" id="cd00085">
    <property type="entry name" value="HNHc"/>
    <property type="match status" value="1"/>
</dbReference>
<comment type="similarity">
    <text evidence="1">Belongs to the Rv1128c/1148c/1588c/1702c/1945/3466 family.</text>
</comment>
<gene>
    <name evidence="4" type="ORF">CFK39_14590</name>
</gene>
<dbReference type="KEGG" id="brv:CFK39_14590"/>
<feature type="region of interest" description="Disordered" evidence="2">
    <location>
        <begin position="471"/>
        <end position="553"/>
    </location>
</feature>
<feature type="compositionally biased region" description="Basic and acidic residues" evidence="2">
    <location>
        <begin position="445"/>
        <end position="463"/>
    </location>
</feature>
<dbReference type="Pfam" id="PF02720">
    <property type="entry name" value="DUF222"/>
    <property type="match status" value="1"/>
</dbReference>
<dbReference type="GO" id="GO:0004519">
    <property type="term" value="F:endonuclease activity"/>
    <property type="evidence" value="ECO:0007669"/>
    <property type="project" value="UniProtKB-KW"/>
</dbReference>
<dbReference type="EMBL" id="CP022316">
    <property type="protein sequence ID" value="ASK66835.1"/>
    <property type="molecule type" value="Genomic_DNA"/>
</dbReference>
<name>A0A220UFH2_9MICO</name>
<feature type="compositionally biased region" description="Basic and acidic residues" evidence="2">
    <location>
        <begin position="531"/>
        <end position="547"/>
    </location>
</feature>
<dbReference type="InterPro" id="IPR002711">
    <property type="entry name" value="HNH"/>
</dbReference>